<sequence>MDASADARTRDHVLTLQQMERALVRANVDEPQVLTDYEIRRLRYLISFARLTVFEPGAAGEGRRSGRGEVDLTAELAPLRERVVARLRGPLRTETEPSRRLLASREAYYELEQLLDEGRRDVIRRHSSRFSAAELDAEVGVKNLVLVLGGGGGAGFVYLGAYRALADAGLLPDYLMGSSIGAVLGAVLSRELPVPTGEYVEFARSLTYRSLLGPEPPRRHGLAGLMSLRFDEFAGPIFERDDGRQMRLHETVIPFDVVVAGVHRQLFSRLPSSFRRRDLARLQLDNLPVRPSGLGPQAVGRLWQVASFIDTRMVKPIVLGGDDLTRQLNVVDAASFSAAIPGVLHHETKDPAMVPILDELMATRDVAALVDGFAASNVPAEQAWIMVQRGRLGSRNAAFLALDCFHPQLDPRHLWLTPITRAVSLQMVRNLPYCDHLLQMSPTLSPLNLAPSDAALDRALTWGSESMTAALPFVTAMTETVWWEGERPSSDRERPTGHGRLRAMRTLLGDRFRTGLAAPSHSAPARERETSGRSSRAGRRRAGARAARTRPGGIAPCGRSSWPSPDR</sequence>
<dbReference type="Pfam" id="PF01734">
    <property type="entry name" value="Patatin"/>
    <property type="match status" value="1"/>
</dbReference>
<feature type="short sequence motif" description="GXGXXG" evidence="4">
    <location>
        <begin position="150"/>
        <end position="155"/>
    </location>
</feature>
<evidence type="ECO:0000256" key="4">
    <source>
        <dbReference type="PROSITE-ProRule" id="PRU01161"/>
    </source>
</evidence>
<evidence type="ECO:0000313" key="7">
    <source>
        <dbReference type="EMBL" id="KAA1417159.1"/>
    </source>
</evidence>
<evidence type="ECO:0000259" key="6">
    <source>
        <dbReference type="PROSITE" id="PS51635"/>
    </source>
</evidence>
<comment type="caution">
    <text evidence="7">The sequence shown here is derived from an EMBL/GenBank/DDBJ whole genome shotgun (WGS) entry which is preliminary data.</text>
</comment>
<keyword evidence="3 4" id="KW-0443">Lipid metabolism</keyword>
<evidence type="ECO:0000256" key="1">
    <source>
        <dbReference type="ARBA" id="ARBA00022801"/>
    </source>
</evidence>
<dbReference type="InterPro" id="IPR002641">
    <property type="entry name" value="PNPLA_dom"/>
</dbReference>
<dbReference type="SUPFAM" id="SSF52151">
    <property type="entry name" value="FabD/lysophospholipase-like"/>
    <property type="match status" value="1"/>
</dbReference>
<organism evidence="7 8">
    <name type="scientific">Nocardioides humilatus</name>
    <dbReference type="NCBI Taxonomy" id="2607660"/>
    <lineage>
        <taxon>Bacteria</taxon>
        <taxon>Bacillati</taxon>
        <taxon>Actinomycetota</taxon>
        <taxon>Actinomycetes</taxon>
        <taxon>Propionibacteriales</taxon>
        <taxon>Nocardioidaceae</taxon>
        <taxon>Nocardioides</taxon>
    </lineage>
</organism>
<feature type="region of interest" description="Disordered" evidence="5">
    <location>
        <begin position="515"/>
        <end position="567"/>
    </location>
</feature>
<evidence type="ECO:0000256" key="2">
    <source>
        <dbReference type="ARBA" id="ARBA00022963"/>
    </source>
</evidence>
<reference evidence="7 8" key="1">
    <citation type="submission" date="2019-09" db="EMBL/GenBank/DDBJ databases">
        <title>Nocardioides panacisoli sp. nov., isolated from the soil of a ginseng field.</title>
        <authorList>
            <person name="Cho C."/>
        </authorList>
    </citation>
    <scope>NUCLEOTIDE SEQUENCE [LARGE SCALE GENOMIC DNA]</scope>
    <source>
        <strain evidence="7 8">BN130099</strain>
    </source>
</reference>
<feature type="active site" description="Nucleophile" evidence="4">
    <location>
        <position position="179"/>
    </location>
</feature>
<comment type="caution">
    <text evidence="4">Lacks conserved residue(s) required for the propagation of feature annotation.</text>
</comment>
<dbReference type="EMBL" id="VUJV01000006">
    <property type="protein sequence ID" value="KAA1417159.1"/>
    <property type="molecule type" value="Genomic_DNA"/>
</dbReference>
<gene>
    <name evidence="7" type="ORF">F0U44_17365</name>
</gene>
<dbReference type="PANTHER" id="PTHR14226:SF78">
    <property type="entry name" value="SLR0060 PROTEIN"/>
    <property type="match status" value="1"/>
</dbReference>
<dbReference type="PROSITE" id="PS51635">
    <property type="entry name" value="PNPLA"/>
    <property type="match status" value="1"/>
</dbReference>
<dbReference type="InterPro" id="IPR050301">
    <property type="entry name" value="NTE"/>
</dbReference>
<dbReference type="GO" id="GO:0016042">
    <property type="term" value="P:lipid catabolic process"/>
    <property type="evidence" value="ECO:0007669"/>
    <property type="project" value="UniProtKB-UniRule"/>
</dbReference>
<evidence type="ECO:0000256" key="5">
    <source>
        <dbReference type="SAM" id="MobiDB-lite"/>
    </source>
</evidence>
<dbReference type="Gene3D" id="3.40.1090.10">
    <property type="entry name" value="Cytosolic phospholipase A2 catalytic domain"/>
    <property type="match status" value="1"/>
</dbReference>
<feature type="short sequence motif" description="GXSXG" evidence="4">
    <location>
        <begin position="177"/>
        <end position="181"/>
    </location>
</feature>
<evidence type="ECO:0000313" key="8">
    <source>
        <dbReference type="Proteomes" id="UP000325003"/>
    </source>
</evidence>
<dbReference type="Proteomes" id="UP000325003">
    <property type="component" value="Unassembled WGS sequence"/>
</dbReference>
<dbReference type="AlphaFoldDB" id="A0A5B1LBU5"/>
<protein>
    <submittedName>
        <fullName evidence="7">Patatin-like phospholipase family protein</fullName>
    </submittedName>
</protein>
<proteinExistence type="predicted"/>
<keyword evidence="1 4" id="KW-0378">Hydrolase</keyword>
<reference evidence="7 8" key="2">
    <citation type="submission" date="2019-09" db="EMBL/GenBank/DDBJ databases">
        <authorList>
            <person name="Jin C."/>
        </authorList>
    </citation>
    <scope>NUCLEOTIDE SEQUENCE [LARGE SCALE GENOMIC DNA]</scope>
    <source>
        <strain evidence="7 8">BN130099</strain>
    </source>
</reference>
<feature type="domain" description="PNPLA" evidence="6">
    <location>
        <begin position="146"/>
        <end position="384"/>
    </location>
</feature>
<accession>A0A5B1LBU5</accession>
<dbReference type="InterPro" id="IPR016035">
    <property type="entry name" value="Acyl_Trfase/lysoPLipase"/>
</dbReference>
<keyword evidence="2 4" id="KW-0442">Lipid degradation</keyword>
<evidence type="ECO:0000256" key="3">
    <source>
        <dbReference type="ARBA" id="ARBA00023098"/>
    </source>
</evidence>
<feature type="active site" description="Proton acceptor" evidence="4">
    <location>
        <position position="371"/>
    </location>
</feature>
<dbReference type="GO" id="GO:0016787">
    <property type="term" value="F:hydrolase activity"/>
    <property type="evidence" value="ECO:0007669"/>
    <property type="project" value="UniProtKB-UniRule"/>
</dbReference>
<dbReference type="PANTHER" id="PTHR14226">
    <property type="entry name" value="NEUROPATHY TARGET ESTERASE/SWISS CHEESE D.MELANOGASTER"/>
    <property type="match status" value="1"/>
</dbReference>
<name>A0A5B1LBU5_9ACTN</name>
<keyword evidence="8" id="KW-1185">Reference proteome</keyword>